<evidence type="ECO:0000313" key="3">
    <source>
        <dbReference type="Proteomes" id="UP000183832"/>
    </source>
</evidence>
<evidence type="ECO:0000256" key="1">
    <source>
        <dbReference type="SAM" id="MobiDB-lite"/>
    </source>
</evidence>
<protein>
    <submittedName>
        <fullName evidence="2">CLUMA_CG018265, isoform A</fullName>
    </submittedName>
</protein>
<dbReference type="AlphaFoldDB" id="A0A1J1IZR3"/>
<keyword evidence="3" id="KW-1185">Reference proteome</keyword>
<name>A0A1J1IZR3_9DIPT</name>
<feature type="region of interest" description="Disordered" evidence="1">
    <location>
        <begin position="1"/>
        <end position="71"/>
    </location>
</feature>
<accession>A0A1J1IZR3</accession>
<proteinExistence type="predicted"/>
<dbReference type="EMBL" id="CVRI01000064">
    <property type="protein sequence ID" value="CRL05576.1"/>
    <property type="molecule type" value="Genomic_DNA"/>
</dbReference>
<evidence type="ECO:0000313" key="2">
    <source>
        <dbReference type="EMBL" id="CRL05576.1"/>
    </source>
</evidence>
<sequence length="121" mass="13813">MDSRKVHGQSEGPWTVGRFMDSRKVHGQSEGSWTVGRSMDSRKVHGQSEGPWTVERSMDSRKVHGQSEGPWTVGRKLHDDFEIFTVKNSKMENNILLIDDDEKVLFSHIRAENKLTSSDTK</sequence>
<organism evidence="2 3">
    <name type="scientific">Clunio marinus</name>
    <dbReference type="NCBI Taxonomy" id="568069"/>
    <lineage>
        <taxon>Eukaryota</taxon>
        <taxon>Metazoa</taxon>
        <taxon>Ecdysozoa</taxon>
        <taxon>Arthropoda</taxon>
        <taxon>Hexapoda</taxon>
        <taxon>Insecta</taxon>
        <taxon>Pterygota</taxon>
        <taxon>Neoptera</taxon>
        <taxon>Endopterygota</taxon>
        <taxon>Diptera</taxon>
        <taxon>Nematocera</taxon>
        <taxon>Chironomoidea</taxon>
        <taxon>Chironomidae</taxon>
        <taxon>Clunio</taxon>
    </lineage>
</organism>
<dbReference type="Proteomes" id="UP000183832">
    <property type="component" value="Unassembled WGS sequence"/>
</dbReference>
<reference evidence="2 3" key="1">
    <citation type="submission" date="2015-04" db="EMBL/GenBank/DDBJ databases">
        <authorList>
            <person name="Syromyatnikov M.Y."/>
            <person name="Popov V.N."/>
        </authorList>
    </citation>
    <scope>NUCLEOTIDE SEQUENCE [LARGE SCALE GENOMIC DNA]</scope>
</reference>
<gene>
    <name evidence="2" type="ORF">CLUMA_CG018265</name>
</gene>